<keyword evidence="9" id="KW-0496">Mitochondrion</keyword>
<accession>M4QCA6</accession>
<dbReference type="InterPro" id="IPR045062">
    <property type="entry name" value="Cyt_c_biogenesis_CcsA/CcmC"/>
</dbReference>
<dbReference type="RefSeq" id="YP_007890700.1">
    <property type="nucleotide sequence ID" value="NC_021127.1"/>
</dbReference>
<reference evidence="9" key="2">
    <citation type="journal article" date="2006" name="RNA">
        <title>Hybrid E. coli--Mitochondrial ribonuclease P RNAs are catalytically active.</title>
        <authorList>
            <person name="Seif E."/>
            <person name="Cadieux A."/>
            <person name="Lang B.F."/>
        </authorList>
    </citation>
    <scope>NUCLEOTIDE SEQUENCE</scope>
    <source>
        <strain evidence="9">ATCC 50422</strain>
    </source>
</reference>
<evidence type="ECO:0000256" key="5">
    <source>
        <dbReference type="ARBA" id="ARBA00022989"/>
    </source>
</evidence>
<comment type="subcellular location">
    <subcellularLocation>
        <location evidence="1">Membrane</location>
        <topology evidence="1">Multi-pass membrane protein</topology>
    </subcellularLocation>
</comment>
<feature type="transmembrane region" description="Helical" evidence="7">
    <location>
        <begin position="161"/>
        <end position="182"/>
    </location>
</feature>
<evidence type="ECO:0000313" key="9">
    <source>
        <dbReference type="EMBL" id="AGH24194.1"/>
    </source>
</evidence>
<keyword evidence="4" id="KW-0201">Cytochrome c-type biogenesis</keyword>
<dbReference type="GO" id="GO:0005886">
    <property type="term" value="C:plasma membrane"/>
    <property type="evidence" value="ECO:0007669"/>
    <property type="project" value="TreeGrafter"/>
</dbReference>
<geneLocation type="mitochondrion" evidence="9"/>
<dbReference type="GeneID" id="15333132"/>
<feature type="transmembrane region" description="Helical" evidence="7">
    <location>
        <begin position="135"/>
        <end position="154"/>
    </location>
</feature>
<evidence type="ECO:0000256" key="1">
    <source>
        <dbReference type="ARBA" id="ARBA00004141"/>
    </source>
</evidence>
<evidence type="ECO:0000256" key="7">
    <source>
        <dbReference type="SAM" id="Phobius"/>
    </source>
</evidence>
<dbReference type="GO" id="GO:0017004">
    <property type="term" value="P:cytochrome complex assembly"/>
    <property type="evidence" value="ECO:0007669"/>
    <property type="project" value="UniProtKB-KW"/>
</dbReference>
<dbReference type="GO" id="GO:0015232">
    <property type="term" value="F:heme transmembrane transporter activity"/>
    <property type="evidence" value="ECO:0007669"/>
    <property type="project" value="InterPro"/>
</dbReference>
<dbReference type="EMBL" id="KC353355">
    <property type="protein sequence ID" value="AGH24194.1"/>
    <property type="molecule type" value="Genomic_DNA"/>
</dbReference>
<keyword evidence="3 7" id="KW-0812">Transmembrane</keyword>
<dbReference type="PANTHER" id="PTHR30071:SF1">
    <property type="entry name" value="CYTOCHROME B_B6 PROTEIN-RELATED"/>
    <property type="match status" value="1"/>
</dbReference>
<feature type="domain" description="Cytochrome c assembly protein" evidence="8">
    <location>
        <begin position="20"/>
        <end position="186"/>
    </location>
</feature>
<reference evidence="9" key="1">
    <citation type="journal article" date="2004" name="RNA">
        <title>Mitochondrial 3' tRNA editing in the jakobid Seculamonas ecuadoriensis: a novel mechanism and implications for tRNA processing.</title>
        <authorList>
            <person name="Leigh J."/>
            <person name="Lang B.F."/>
        </authorList>
    </citation>
    <scope>NUCLEOTIDE SEQUENCE</scope>
    <source>
        <strain evidence="9">ATCC 50422</strain>
    </source>
</reference>
<dbReference type="GO" id="GO:0020037">
    <property type="term" value="F:heme binding"/>
    <property type="evidence" value="ECO:0007669"/>
    <property type="project" value="InterPro"/>
</dbReference>
<evidence type="ECO:0000256" key="4">
    <source>
        <dbReference type="ARBA" id="ARBA00022748"/>
    </source>
</evidence>
<comment type="similarity">
    <text evidence="2">Belongs to the CcmC/CycZ/HelC family.</text>
</comment>
<sequence length="244" mass="28407">MTSLFTIKKQSQYQWFQPTLLLTTSQRLLFALAFSTLFLIISSLTLGFFFTQQDAQQGEHFKMIYLHVPFAWICMLSYLLLCISSFLYLISKHPIFFQVSKSFSITGSLFTFSCLITGSLWGFPTWGTFWVWDARLTSVLLLFFIYSIHLLLCYSTKESTSCFFALVGMINLPIIKYSVEWWSTLHQGASITQSTHSIHESIFIPMFLFWIALLLYSSLVLLIHLRSYILISRIHSLKSQRNLF</sequence>
<feature type="transmembrane region" description="Helical" evidence="7">
    <location>
        <begin position="202"/>
        <end position="223"/>
    </location>
</feature>
<dbReference type="PANTHER" id="PTHR30071">
    <property type="entry name" value="HEME EXPORTER PROTEIN C"/>
    <property type="match status" value="1"/>
</dbReference>
<evidence type="ECO:0000256" key="6">
    <source>
        <dbReference type="ARBA" id="ARBA00023136"/>
    </source>
</evidence>
<name>M4QCA6_JAKLI</name>
<gene>
    <name evidence="9" type="primary">ccmC</name>
</gene>
<dbReference type="InterPro" id="IPR002541">
    <property type="entry name" value="Cyt_c_assembly"/>
</dbReference>
<keyword evidence="6 7" id="KW-0472">Membrane</keyword>
<evidence type="ECO:0000256" key="3">
    <source>
        <dbReference type="ARBA" id="ARBA00022692"/>
    </source>
</evidence>
<protein>
    <submittedName>
        <fullName evidence="9">ABC transporter subunit C</fullName>
    </submittedName>
</protein>
<dbReference type="InterPro" id="IPR003557">
    <property type="entry name" value="Cyt_c_biogenesis_CcmC"/>
</dbReference>
<organism evidence="9">
    <name type="scientific">Jakoba libera</name>
    <name type="common">Flagellate</name>
    <name type="synonym">Cryptobia libera</name>
    <dbReference type="NCBI Taxonomy" id="143017"/>
    <lineage>
        <taxon>Eukaryota</taxon>
        <taxon>Discoba</taxon>
        <taxon>Jakobida</taxon>
        <taxon>Histionina</taxon>
        <taxon>Jakobidae</taxon>
        <taxon>Jakoba</taxon>
    </lineage>
</organism>
<dbReference type="PRINTS" id="PR01386">
    <property type="entry name" value="CCMCBIOGNSIS"/>
</dbReference>
<feature type="transmembrane region" description="Helical" evidence="7">
    <location>
        <begin position="28"/>
        <end position="50"/>
    </location>
</feature>
<keyword evidence="5 7" id="KW-1133">Transmembrane helix</keyword>
<evidence type="ECO:0000256" key="2">
    <source>
        <dbReference type="ARBA" id="ARBA00005840"/>
    </source>
</evidence>
<evidence type="ECO:0000259" key="8">
    <source>
        <dbReference type="Pfam" id="PF01578"/>
    </source>
</evidence>
<feature type="transmembrane region" description="Helical" evidence="7">
    <location>
        <begin position="70"/>
        <end position="90"/>
    </location>
</feature>
<proteinExistence type="inferred from homology"/>
<dbReference type="Pfam" id="PF01578">
    <property type="entry name" value="Cytochrom_C_asm"/>
    <property type="match status" value="1"/>
</dbReference>
<feature type="transmembrane region" description="Helical" evidence="7">
    <location>
        <begin position="102"/>
        <end position="123"/>
    </location>
</feature>
<reference evidence="9" key="3">
    <citation type="journal article" date="2013" name="Genome Biol. Evol.">
        <title>Strikingly bacteria-like and gene-rich mitochondrial genomes throughout jakobid protists.</title>
        <authorList>
            <person name="Burger G."/>
            <person name="Gray M.W."/>
            <person name="Forget L."/>
            <person name="Lang B.F."/>
        </authorList>
    </citation>
    <scope>NUCLEOTIDE SEQUENCE</scope>
    <source>
        <strain evidence="9">ATCC 50422</strain>
    </source>
</reference>
<dbReference type="AlphaFoldDB" id="M4QCA6"/>